<keyword evidence="11" id="KW-0443">Lipid metabolism</keyword>
<dbReference type="InterPro" id="IPR036282">
    <property type="entry name" value="Glutathione-S-Trfase_C_sf"/>
</dbReference>
<comment type="catalytic activity">
    <reaction evidence="15">
        <text>prostaglandin H2 = (12S)-hydroxy-(5Z,8E,10E)-heptadecatrienoate + malonaldehyde</text>
        <dbReference type="Rhea" id="RHEA:48644"/>
        <dbReference type="ChEBI" id="CHEBI:57405"/>
        <dbReference type="ChEBI" id="CHEBI:90694"/>
        <dbReference type="ChEBI" id="CHEBI:566274"/>
    </reaction>
    <physiologicalReaction direction="left-to-right" evidence="15">
        <dbReference type="Rhea" id="RHEA:48645"/>
    </physiologicalReaction>
</comment>
<dbReference type="PROSITE" id="PS51354">
    <property type="entry name" value="GLUTAREDOXIN_2"/>
    <property type="match status" value="1"/>
</dbReference>
<dbReference type="GO" id="GO:0005739">
    <property type="term" value="C:mitochondrion"/>
    <property type="evidence" value="ECO:0000318"/>
    <property type="project" value="GO_Central"/>
</dbReference>
<keyword evidence="6" id="KW-0444">Lipid biosynthesis</keyword>
<evidence type="ECO:0000256" key="5">
    <source>
        <dbReference type="ARBA" id="ARBA00022501"/>
    </source>
</evidence>
<evidence type="ECO:0000259" key="19">
    <source>
        <dbReference type="PROSITE" id="PS50404"/>
    </source>
</evidence>
<reference evidence="22" key="3">
    <citation type="submission" date="2020-12" db="UniProtKB">
        <authorList>
            <consortium name="EnsemblPlants"/>
        </authorList>
    </citation>
    <scope>IDENTIFICATION</scope>
</reference>
<evidence type="ECO:0000256" key="4">
    <source>
        <dbReference type="ARBA" id="ARBA00019474"/>
    </source>
</evidence>
<dbReference type="SUPFAM" id="SSF47616">
    <property type="entry name" value="GST C-terminal domain-like"/>
    <property type="match status" value="1"/>
</dbReference>
<keyword evidence="5" id="KW-0644">Prostaglandin metabolism</keyword>
<evidence type="ECO:0000313" key="23">
    <source>
        <dbReference type="Proteomes" id="UP000006727"/>
    </source>
</evidence>
<keyword evidence="23" id="KW-1185">Reference proteome</keyword>
<dbReference type="InterPro" id="IPR040079">
    <property type="entry name" value="Glutathione_S-Trfase"/>
</dbReference>
<dbReference type="AlphaFoldDB" id="A0A2K1IYJ3"/>
<dbReference type="InterPro" id="IPR011767">
    <property type="entry name" value="GLR_AS"/>
</dbReference>
<evidence type="ECO:0000256" key="1">
    <source>
        <dbReference type="ARBA" id="ARBA00004702"/>
    </source>
</evidence>
<keyword evidence="7" id="KW-0643">Prostaglandin biosynthesis</keyword>
<dbReference type="CDD" id="cd03197">
    <property type="entry name" value="GST_C_mPGES2"/>
    <property type="match status" value="1"/>
</dbReference>
<evidence type="ECO:0000256" key="9">
    <source>
        <dbReference type="ARBA" id="ARBA00022832"/>
    </source>
</evidence>
<keyword evidence="14" id="KW-0413">Isomerase</keyword>
<reference evidence="21 23" key="1">
    <citation type="journal article" date="2008" name="Science">
        <title>The Physcomitrella genome reveals evolutionary insights into the conquest of land by plants.</title>
        <authorList>
            <person name="Rensing S."/>
            <person name="Lang D."/>
            <person name="Zimmer A."/>
            <person name="Terry A."/>
            <person name="Salamov A."/>
            <person name="Shapiro H."/>
            <person name="Nishiyama T."/>
            <person name="Perroud P.-F."/>
            <person name="Lindquist E."/>
            <person name="Kamisugi Y."/>
            <person name="Tanahashi T."/>
            <person name="Sakakibara K."/>
            <person name="Fujita T."/>
            <person name="Oishi K."/>
            <person name="Shin-I T."/>
            <person name="Kuroki Y."/>
            <person name="Toyoda A."/>
            <person name="Suzuki Y."/>
            <person name="Hashimoto A."/>
            <person name="Yamaguchi K."/>
            <person name="Sugano A."/>
            <person name="Kohara Y."/>
            <person name="Fujiyama A."/>
            <person name="Anterola A."/>
            <person name="Aoki S."/>
            <person name="Ashton N."/>
            <person name="Barbazuk W.B."/>
            <person name="Barker E."/>
            <person name="Bennetzen J."/>
            <person name="Bezanilla M."/>
            <person name="Blankenship R."/>
            <person name="Cho S.H."/>
            <person name="Dutcher S."/>
            <person name="Estelle M."/>
            <person name="Fawcett J.A."/>
            <person name="Gundlach H."/>
            <person name="Hanada K."/>
            <person name="Heyl A."/>
            <person name="Hicks K.A."/>
            <person name="Hugh J."/>
            <person name="Lohr M."/>
            <person name="Mayer K."/>
            <person name="Melkozernov A."/>
            <person name="Murata T."/>
            <person name="Nelson D."/>
            <person name="Pils B."/>
            <person name="Prigge M."/>
            <person name="Reiss B."/>
            <person name="Renner T."/>
            <person name="Rombauts S."/>
            <person name="Rushton P."/>
            <person name="Sanderfoot A."/>
            <person name="Schween G."/>
            <person name="Shiu S.-H."/>
            <person name="Stueber K."/>
            <person name="Theodoulou F.L."/>
            <person name="Tu H."/>
            <person name="Van de Peer Y."/>
            <person name="Verrier P.J."/>
            <person name="Waters E."/>
            <person name="Wood A."/>
            <person name="Yang L."/>
            <person name="Cove D."/>
            <person name="Cuming A."/>
            <person name="Hasebe M."/>
            <person name="Lucas S."/>
            <person name="Mishler D.B."/>
            <person name="Reski R."/>
            <person name="Grigoriev I."/>
            <person name="Quatrano R.S."/>
            <person name="Boore J.L."/>
        </authorList>
    </citation>
    <scope>NUCLEOTIDE SEQUENCE [LARGE SCALE GENOMIC DNA]</scope>
    <source>
        <strain evidence="22 23">cv. Gransden 2004</strain>
    </source>
</reference>
<dbReference type="Gramene" id="Pp3c19_15500V3.2">
    <property type="protein sequence ID" value="Pp3c19_15500V3.2"/>
    <property type="gene ID" value="Pp3c19_15500"/>
</dbReference>
<evidence type="ECO:0000256" key="15">
    <source>
        <dbReference type="ARBA" id="ARBA00023930"/>
    </source>
</evidence>
<dbReference type="SUPFAM" id="SSF52833">
    <property type="entry name" value="Thioredoxin-like"/>
    <property type="match status" value="1"/>
</dbReference>
<evidence type="ECO:0000256" key="10">
    <source>
        <dbReference type="ARBA" id="ARBA00022989"/>
    </source>
</evidence>
<dbReference type="PROSITE" id="PS50405">
    <property type="entry name" value="GST_CTER"/>
    <property type="match status" value="1"/>
</dbReference>
<keyword evidence="12" id="KW-0472">Membrane</keyword>
<dbReference type="GO" id="GO:0012505">
    <property type="term" value="C:endomembrane system"/>
    <property type="evidence" value="ECO:0007669"/>
    <property type="project" value="UniProtKB-SubCell"/>
</dbReference>
<gene>
    <name evidence="22" type="primary">LOC112296020</name>
    <name evidence="21" type="ORF">PHYPA_024164</name>
</gene>
<dbReference type="InterPro" id="IPR036249">
    <property type="entry name" value="Thioredoxin-like_sf"/>
</dbReference>
<evidence type="ECO:0000256" key="16">
    <source>
        <dbReference type="ARBA" id="ARBA00023931"/>
    </source>
</evidence>
<evidence type="ECO:0000256" key="11">
    <source>
        <dbReference type="ARBA" id="ARBA00023098"/>
    </source>
</evidence>
<sequence length="403" mass="45005">MLGVDCLRFHHCLARCTEIHCCHCGEKHIFVIGARSIVVISGRIGTEAAGTMMSVRAVAHRCARARSGAQAVQRCAGVVWTSEGHDDVRRFGMQAAGVAKGNSSGLDRRTWSEEDARGRSWNARWIGAGSFSLSFATSTIGVAYGKERVADRFAPKDVVLYQYETCPFCNKVKAFLDYHDIAYRVVEVNPMGKKEIKWSDYQKVPILVVDGEALKDSTAIITELTRRIEGGNANAPALKPESDEEERWRRWVDEHLVHLLSPNIYRTPRESLQALDYLTTSGNFSMMERATGKYFGAAAMYIIGKRLKKRHNIVDERISLYDAVEEWVKALDGRQFMGGSKPNLADLAVFGVLRPIKSLDTGRDMLASTKIQEWYSRMEDTVGATARLQEESLMGSIDNSVKV</sequence>
<reference evidence="21 23" key="2">
    <citation type="journal article" date="2018" name="Plant J.">
        <title>The Physcomitrella patens chromosome-scale assembly reveals moss genome structure and evolution.</title>
        <authorList>
            <person name="Lang D."/>
            <person name="Ullrich K.K."/>
            <person name="Murat F."/>
            <person name="Fuchs J."/>
            <person name="Jenkins J."/>
            <person name="Haas F.B."/>
            <person name="Piednoel M."/>
            <person name="Gundlach H."/>
            <person name="Van Bel M."/>
            <person name="Meyberg R."/>
            <person name="Vives C."/>
            <person name="Morata J."/>
            <person name="Symeonidi A."/>
            <person name="Hiss M."/>
            <person name="Muchero W."/>
            <person name="Kamisugi Y."/>
            <person name="Saleh O."/>
            <person name="Blanc G."/>
            <person name="Decker E.L."/>
            <person name="van Gessel N."/>
            <person name="Grimwood J."/>
            <person name="Hayes R.D."/>
            <person name="Graham S.W."/>
            <person name="Gunter L.E."/>
            <person name="McDaniel S.F."/>
            <person name="Hoernstein S.N.W."/>
            <person name="Larsson A."/>
            <person name="Li F.W."/>
            <person name="Perroud P.F."/>
            <person name="Phillips J."/>
            <person name="Ranjan P."/>
            <person name="Rokshar D.S."/>
            <person name="Rothfels C.J."/>
            <person name="Schneider L."/>
            <person name="Shu S."/>
            <person name="Stevenson D.W."/>
            <person name="Thummler F."/>
            <person name="Tillich M."/>
            <person name="Villarreal Aguilar J.C."/>
            <person name="Widiez T."/>
            <person name="Wong G.K."/>
            <person name="Wymore A."/>
            <person name="Zhang Y."/>
            <person name="Zimmer A.D."/>
            <person name="Quatrano R.S."/>
            <person name="Mayer K.F.X."/>
            <person name="Goodstein D."/>
            <person name="Casacuberta J.M."/>
            <person name="Vandepoele K."/>
            <person name="Reski R."/>
            <person name="Cuming A.C."/>
            <person name="Tuskan G.A."/>
            <person name="Maumus F."/>
            <person name="Salse J."/>
            <person name="Schmutz J."/>
            <person name="Rensing S.A."/>
        </authorList>
    </citation>
    <scope>NUCLEOTIDE SEQUENCE [LARGE SCALE GENOMIC DNA]</scope>
    <source>
        <strain evidence="22 23">cv. Gransden 2004</strain>
    </source>
</reference>
<dbReference type="FunCoup" id="A0A2K1IYJ3">
    <property type="interactions" value="3011"/>
</dbReference>
<dbReference type="PANTHER" id="PTHR12782">
    <property type="entry name" value="MICROSOMAL PROSTAGLANDIN E SYNTHASE-2"/>
    <property type="match status" value="1"/>
</dbReference>
<keyword evidence="13" id="KW-0275">Fatty acid biosynthesis</keyword>
<evidence type="ECO:0000256" key="6">
    <source>
        <dbReference type="ARBA" id="ARBA00022516"/>
    </source>
</evidence>
<dbReference type="GO" id="GO:0001516">
    <property type="term" value="P:prostaglandin biosynthetic process"/>
    <property type="evidence" value="ECO:0007669"/>
    <property type="project" value="UniProtKB-UniPathway"/>
</dbReference>
<evidence type="ECO:0000256" key="13">
    <source>
        <dbReference type="ARBA" id="ARBA00023160"/>
    </source>
</evidence>
<dbReference type="PaxDb" id="3218-PP1S20_133V6.1"/>
<dbReference type="Gene3D" id="1.20.1050.10">
    <property type="match status" value="1"/>
</dbReference>
<comment type="subcellular location">
    <subcellularLocation>
        <location evidence="18">Endomembrane system</location>
        <topology evidence="18">Single-pass membrane protein</topology>
    </subcellularLocation>
</comment>
<evidence type="ECO:0000256" key="8">
    <source>
        <dbReference type="ARBA" id="ARBA00022692"/>
    </source>
</evidence>
<dbReference type="InterPro" id="IPR034335">
    <property type="entry name" value="PGES2_C"/>
</dbReference>
<proteinExistence type="inferred from homology"/>
<dbReference type="InterPro" id="IPR034334">
    <property type="entry name" value="PGES2"/>
</dbReference>
<feature type="domain" description="GST N-terminal" evidence="19">
    <location>
        <begin position="156"/>
        <end position="232"/>
    </location>
</feature>
<evidence type="ECO:0000256" key="14">
    <source>
        <dbReference type="ARBA" id="ARBA00023235"/>
    </source>
</evidence>
<evidence type="ECO:0000256" key="18">
    <source>
        <dbReference type="ARBA" id="ARBA00037847"/>
    </source>
</evidence>
<comment type="catalytic activity">
    <reaction evidence="16">
        <text>prostaglandin H2 = prostaglandin E2</text>
        <dbReference type="Rhea" id="RHEA:12893"/>
        <dbReference type="ChEBI" id="CHEBI:57405"/>
        <dbReference type="ChEBI" id="CHEBI:606564"/>
        <dbReference type="EC" id="5.3.99.3"/>
    </reaction>
    <physiologicalReaction direction="left-to-right" evidence="16">
        <dbReference type="Rhea" id="RHEA:12894"/>
    </physiologicalReaction>
</comment>
<evidence type="ECO:0000256" key="12">
    <source>
        <dbReference type="ARBA" id="ARBA00023136"/>
    </source>
</evidence>
<dbReference type="SFLD" id="SFLDG01203">
    <property type="entry name" value="Prostaglandin_E_synthase_like1"/>
    <property type="match status" value="1"/>
</dbReference>
<evidence type="ECO:0000256" key="17">
    <source>
        <dbReference type="ARBA" id="ARBA00031041"/>
    </source>
</evidence>
<evidence type="ECO:0000313" key="21">
    <source>
        <dbReference type="EMBL" id="PNR34347.1"/>
    </source>
</evidence>
<accession>A0A2K1IYJ3</accession>
<comment type="pathway">
    <text evidence="1">Lipid metabolism; prostaglandin biosynthesis.</text>
</comment>
<dbReference type="Pfam" id="PF13417">
    <property type="entry name" value="GST_N_3"/>
    <property type="match status" value="1"/>
</dbReference>
<comment type="similarity">
    <text evidence="2">Belongs to the GST superfamily.</text>
</comment>
<evidence type="ECO:0000256" key="2">
    <source>
        <dbReference type="ARBA" id="ARBA00007409"/>
    </source>
</evidence>
<evidence type="ECO:0000256" key="3">
    <source>
        <dbReference type="ARBA" id="ARBA00012203"/>
    </source>
</evidence>
<feature type="domain" description="GST C-terminal" evidence="20">
    <location>
        <begin position="267"/>
        <end position="401"/>
    </location>
</feature>
<keyword evidence="8" id="KW-0812">Transmembrane</keyword>
<dbReference type="InterPro" id="IPR004045">
    <property type="entry name" value="Glutathione_S-Trfase_N"/>
</dbReference>
<organism evidence="21">
    <name type="scientific">Physcomitrium patens</name>
    <name type="common">Spreading-leaved earth moss</name>
    <name type="synonym">Physcomitrella patens</name>
    <dbReference type="NCBI Taxonomy" id="3218"/>
    <lineage>
        <taxon>Eukaryota</taxon>
        <taxon>Viridiplantae</taxon>
        <taxon>Streptophyta</taxon>
        <taxon>Embryophyta</taxon>
        <taxon>Bryophyta</taxon>
        <taxon>Bryophytina</taxon>
        <taxon>Bryopsida</taxon>
        <taxon>Funariidae</taxon>
        <taxon>Funariales</taxon>
        <taxon>Funariaceae</taxon>
        <taxon>Physcomitrium</taxon>
    </lineage>
</organism>
<keyword evidence="10" id="KW-1133">Transmembrane helix</keyword>
<dbReference type="InterPro" id="IPR010987">
    <property type="entry name" value="Glutathione-S-Trfase_C-like"/>
</dbReference>
<dbReference type="GO" id="GO:0050220">
    <property type="term" value="F:prostaglandin-E synthase activity"/>
    <property type="evidence" value="ECO:0000318"/>
    <property type="project" value="GO_Central"/>
</dbReference>
<evidence type="ECO:0000256" key="7">
    <source>
        <dbReference type="ARBA" id="ARBA00022585"/>
    </source>
</evidence>
<keyword evidence="9" id="KW-0276">Fatty acid metabolism</keyword>
<dbReference type="EnsemblPlants" id="Pp3c19_15500V3.2">
    <property type="protein sequence ID" value="Pp3c19_15500V3.2"/>
    <property type="gene ID" value="Pp3c19_15500"/>
</dbReference>
<dbReference type="STRING" id="3218.A0A2K1IYJ3"/>
<evidence type="ECO:0000259" key="20">
    <source>
        <dbReference type="PROSITE" id="PS50405"/>
    </source>
</evidence>
<dbReference type="SFLD" id="SFLDG01182">
    <property type="entry name" value="Prostaglandin_E_synthase_like"/>
    <property type="match status" value="1"/>
</dbReference>
<dbReference type="EnsemblPlants" id="Pp3c19_15500V3.1">
    <property type="protein sequence ID" value="Pp3c19_15500V3.1"/>
    <property type="gene ID" value="Pp3c19_15500"/>
</dbReference>
<name>A0A2K1IYJ3_PHYPA</name>
<evidence type="ECO:0000313" key="22">
    <source>
        <dbReference type="EnsemblPlants" id="Pp3c19_15500V3.1"/>
    </source>
</evidence>
<dbReference type="Gene3D" id="3.40.30.10">
    <property type="entry name" value="Glutaredoxin"/>
    <property type="match status" value="1"/>
</dbReference>
<dbReference type="EMBL" id="ABEU02000019">
    <property type="protein sequence ID" value="PNR34347.1"/>
    <property type="molecule type" value="Genomic_DNA"/>
</dbReference>
<dbReference type="Gramene" id="Pp3c19_15500V3.1">
    <property type="protein sequence ID" value="Pp3c19_15500V3.1"/>
    <property type="gene ID" value="Pp3c19_15500"/>
</dbReference>
<dbReference type="PANTHER" id="PTHR12782:SF5">
    <property type="entry name" value="PROSTAGLANDIN E SYNTHASE 2"/>
    <property type="match status" value="1"/>
</dbReference>
<dbReference type="Proteomes" id="UP000006727">
    <property type="component" value="Chromosome 19"/>
</dbReference>
<dbReference type="PROSITE" id="PS50404">
    <property type="entry name" value="GST_NTER"/>
    <property type="match status" value="1"/>
</dbReference>
<dbReference type="EC" id="5.3.99.3" evidence="3"/>
<dbReference type="PROSITE" id="PS00195">
    <property type="entry name" value="GLUTAREDOXIN_1"/>
    <property type="match status" value="1"/>
</dbReference>
<dbReference type="UniPathway" id="UPA00662"/>
<dbReference type="SFLD" id="SFLDS00019">
    <property type="entry name" value="Glutathione_Transferase_(cytos"/>
    <property type="match status" value="1"/>
</dbReference>
<protein>
    <recommendedName>
        <fullName evidence="4">Prostaglandin E synthase 2</fullName>
        <ecNumber evidence="3">5.3.99.3</ecNumber>
    </recommendedName>
    <alternativeName>
        <fullName evidence="17">Microsomal prostaglandin E synthase 2</fullName>
    </alternativeName>
</protein>